<dbReference type="InterPro" id="IPR001902">
    <property type="entry name" value="SLC26A/SulP_fam"/>
</dbReference>
<feature type="transmembrane region" description="Helical" evidence="5">
    <location>
        <begin position="182"/>
        <end position="199"/>
    </location>
</feature>
<dbReference type="Pfam" id="PF00916">
    <property type="entry name" value="Sulfate_transp"/>
    <property type="match status" value="1"/>
</dbReference>
<feature type="domain" description="SLC26A/SulP transporter" evidence="6">
    <location>
        <begin position="22"/>
        <end position="399"/>
    </location>
</feature>
<evidence type="ECO:0000259" key="6">
    <source>
        <dbReference type="Pfam" id="PF00916"/>
    </source>
</evidence>
<feature type="transmembrane region" description="Helical" evidence="5">
    <location>
        <begin position="408"/>
        <end position="428"/>
    </location>
</feature>
<keyword evidence="2 5" id="KW-0812">Transmembrane</keyword>
<keyword evidence="8" id="KW-1185">Reference proteome</keyword>
<comment type="caution">
    <text evidence="7">The sequence shown here is derived from an EMBL/GenBank/DDBJ whole genome shotgun (WGS) entry which is preliminary data.</text>
</comment>
<evidence type="ECO:0000256" key="2">
    <source>
        <dbReference type="ARBA" id="ARBA00022692"/>
    </source>
</evidence>
<protein>
    <submittedName>
        <fullName evidence="7">SulP family inorganic anion transporter</fullName>
    </submittedName>
</protein>
<accession>A0ABT3ZXZ0</accession>
<proteinExistence type="predicted"/>
<feature type="transmembrane region" description="Helical" evidence="5">
    <location>
        <begin position="273"/>
        <end position="289"/>
    </location>
</feature>
<dbReference type="EMBL" id="JAPNKA010000001">
    <property type="protein sequence ID" value="MCY1074266.1"/>
    <property type="molecule type" value="Genomic_DNA"/>
</dbReference>
<sequence>MQSPSTPSPEQRPSQADTSTWKSDLVSGFLVFLIALPLCLGIAMASGFPPVSGILTAVVGGVLASWLGSARLTIKGPAAGLIVIAIGAVQELGQGDMSLGYRRALATIVVAAVIQIVFALMRAGKLGDFFPSSVVHGMLAAIGVIICSKQAHTLLGVAPKSKEPLALLGEIPQSLARMNPEIALIGVISLVLLFGHMALSKQVAFLKRVPAPLLVLLVAVPLGLYFDLDHEHTFTFSQSVYSVGPNFLVNLPGNLLSAVTFPDFSVVTSGASLKYIVMFALVGSIESLLSAKAVDMLDPQKRRSDLDKDLLATGVGNLIAGLIGGLPMISEIVRSSANIGYGAKSRLSNFFHGLFLLLFVTFAPMLIHRIPLAALAAMLIFTGVRLASPSEFVKTFRIGVDQLTIFSFTLVVTLATDLLVGVAAGIVLKLVMHLLNGAPFGGLFRPVIEEHPHAEGVVLRVRQAAVFSNYLKLKKQISRHAHAKHVELDFEHARLVDHTVMERLHELEDEFARAGRHLRIRGLEQHRGLSAHPLAARKKLPGTTPIGAQ</sequence>
<dbReference type="PANTHER" id="PTHR11814">
    <property type="entry name" value="SULFATE TRANSPORTER"/>
    <property type="match status" value="1"/>
</dbReference>
<dbReference type="InterPro" id="IPR011547">
    <property type="entry name" value="SLC26A/SulP_dom"/>
</dbReference>
<dbReference type="RefSeq" id="WP_267533241.1">
    <property type="nucleotide sequence ID" value="NZ_JAPNKA010000001.1"/>
</dbReference>
<dbReference type="SUPFAM" id="SSF52091">
    <property type="entry name" value="SpoIIaa-like"/>
    <property type="match status" value="1"/>
</dbReference>
<comment type="subcellular location">
    <subcellularLocation>
        <location evidence="1">Membrane</location>
        <topology evidence="1">Multi-pass membrane protein</topology>
    </subcellularLocation>
</comment>
<reference evidence="7 8" key="1">
    <citation type="submission" date="2022-11" db="EMBL/GenBank/DDBJ databases">
        <title>Minimal conservation of predation-associated metabolite biosynthetic gene clusters underscores biosynthetic potential of Myxococcota including descriptions for ten novel species: Archangium lansinium sp. nov., Myxococcus landrumus sp. nov., Nannocystis bai.</title>
        <authorList>
            <person name="Ahearne A."/>
            <person name="Stevens C."/>
            <person name="Phillips K."/>
        </authorList>
    </citation>
    <scope>NUCLEOTIDE SEQUENCE [LARGE SCALE GENOMIC DNA]</scope>
    <source>
        <strain evidence="7 8">MIWBW</strain>
    </source>
</reference>
<evidence type="ECO:0000256" key="4">
    <source>
        <dbReference type="ARBA" id="ARBA00023136"/>
    </source>
</evidence>
<feature type="transmembrane region" description="Helical" evidence="5">
    <location>
        <begin position="310"/>
        <end position="330"/>
    </location>
</feature>
<evidence type="ECO:0000256" key="1">
    <source>
        <dbReference type="ARBA" id="ARBA00004141"/>
    </source>
</evidence>
<feature type="transmembrane region" description="Helical" evidence="5">
    <location>
        <begin position="74"/>
        <end position="92"/>
    </location>
</feature>
<dbReference type="InterPro" id="IPR036513">
    <property type="entry name" value="STAS_dom_sf"/>
</dbReference>
<dbReference type="Gene3D" id="3.30.750.24">
    <property type="entry name" value="STAS domain"/>
    <property type="match status" value="1"/>
</dbReference>
<evidence type="ECO:0000256" key="3">
    <source>
        <dbReference type="ARBA" id="ARBA00022989"/>
    </source>
</evidence>
<evidence type="ECO:0000256" key="5">
    <source>
        <dbReference type="SAM" id="Phobius"/>
    </source>
</evidence>
<evidence type="ECO:0000313" key="7">
    <source>
        <dbReference type="EMBL" id="MCY1074266.1"/>
    </source>
</evidence>
<evidence type="ECO:0000313" key="8">
    <source>
        <dbReference type="Proteomes" id="UP001207654"/>
    </source>
</evidence>
<keyword evidence="3 5" id="KW-1133">Transmembrane helix</keyword>
<keyword evidence="4 5" id="KW-0472">Membrane</keyword>
<feature type="transmembrane region" description="Helical" evidence="5">
    <location>
        <begin position="211"/>
        <end position="228"/>
    </location>
</feature>
<dbReference type="Proteomes" id="UP001207654">
    <property type="component" value="Unassembled WGS sequence"/>
</dbReference>
<feature type="transmembrane region" description="Helical" evidence="5">
    <location>
        <begin position="104"/>
        <end position="123"/>
    </location>
</feature>
<feature type="transmembrane region" description="Helical" evidence="5">
    <location>
        <begin position="350"/>
        <end position="367"/>
    </location>
</feature>
<organism evidence="7 8">
    <name type="scientific">Archangium lansingense</name>
    <dbReference type="NCBI Taxonomy" id="2995310"/>
    <lineage>
        <taxon>Bacteria</taxon>
        <taxon>Pseudomonadati</taxon>
        <taxon>Myxococcota</taxon>
        <taxon>Myxococcia</taxon>
        <taxon>Myxococcales</taxon>
        <taxon>Cystobacterineae</taxon>
        <taxon>Archangiaceae</taxon>
        <taxon>Archangium</taxon>
    </lineage>
</organism>
<feature type="transmembrane region" description="Helical" evidence="5">
    <location>
        <begin position="25"/>
        <end position="44"/>
    </location>
</feature>
<name>A0ABT3ZXZ0_9BACT</name>
<gene>
    <name evidence="7" type="ORF">OV287_07185</name>
</gene>